<dbReference type="PANTHER" id="PTHR33233:SF17">
    <property type="entry name" value="DUF4283 DOMAIN-CONTAINING PROTEIN"/>
    <property type="match status" value="1"/>
</dbReference>
<evidence type="ECO:0000313" key="2">
    <source>
        <dbReference type="Proteomes" id="UP001153076"/>
    </source>
</evidence>
<accession>A0A9Q1QBF4</accession>
<evidence type="ECO:0000313" key="1">
    <source>
        <dbReference type="EMBL" id="KAJ8435301.1"/>
    </source>
</evidence>
<comment type="caution">
    <text evidence="1">The sequence shown here is derived from an EMBL/GenBank/DDBJ whole genome shotgun (WGS) entry which is preliminary data.</text>
</comment>
<protein>
    <recommendedName>
        <fullName evidence="3">DUF4283 domain-containing protein</fullName>
    </recommendedName>
</protein>
<gene>
    <name evidence="1" type="ORF">Cgig2_026393</name>
</gene>
<keyword evidence="2" id="KW-1185">Reference proteome</keyword>
<dbReference type="OrthoDB" id="425619at2759"/>
<sequence>MKKFKHQQPRASTTRNIWSPNLMKQSHGKNIHPEPSSYASLVDPEEGTDLKFVSAEIIDGRKMAKIVKEDEQTLHLKSCKGLSEEFEGHMRSTGYYKSEKGCLLFNIQDKLIVKKRGTYYFDAKPVVVKGWNPQMDLQTENIKSLTIWVQLLELDIKFWGNESLSKIGSILGIPLKTDRYTKEEMMTKYTRMLIDMPLDGENTIQLMQIEEQHSPSPMEEFTLVAKRNTTKQSHLVANPTTYEHDNPFQALEFPMLIEGRGAPMDNIISWNIGSLNWPNKQEDLKAFLCTHKVGMIGLMETKIKLINDNVVAARTFPGWRWDNNSTPSIKGRL</sequence>
<proteinExistence type="predicted"/>
<dbReference type="PANTHER" id="PTHR33233">
    <property type="entry name" value="ENDONUCLEASE/EXONUCLEASE/PHOSPHATASE"/>
    <property type="match status" value="1"/>
</dbReference>
<evidence type="ECO:0008006" key="3">
    <source>
        <dbReference type="Google" id="ProtNLM"/>
    </source>
</evidence>
<dbReference type="AlphaFoldDB" id="A0A9Q1QBF4"/>
<organism evidence="1 2">
    <name type="scientific">Carnegiea gigantea</name>
    <dbReference type="NCBI Taxonomy" id="171969"/>
    <lineage>
        <taxon>Eukaryota</taxon>
        <taxon>Viridiplantae</taxon>
        <taxon>Streptophyta</taxon>
        <taxon>Embryophyta</taxon>
        <taxon>Tracheophyta</taxon>
        <taxon>Spermatophyta</taxon>
        <taxon>Magnoliopsida</taxon>
        <taxon>eudicotyledons</taxon>
        <taxon>Gunneridae</taxon>
        <taxon>Pentapetalae</taxon>
        <taxon>Caryophyllales</taxon>
        <taxon>Cactineae</taxon>
        <taxon>Cactaceae</taxon>
        <taxon>Cactoideae</taxon>
        <taxon>Echinocereeae</taxon>
        <taxon>Carnegiea</taxon>
    </lineage>
</organism>
<dbReference type="InterPro" id="IPR036691">
    <property type="entry name" value="Endo/exonu/phosph_ase_sf"/>
</dbReference>
<name>A0A9Q1QBF4_9CARY</name>
<dbReference type="SUPFAM" id="SSF56219">
    <property type="entry name" value="DNase I-like"/>
    <property type="match status" value="1"/>
</dbReference>
<dbReference type="Proteomes" id="UP001153076">
    <property type="component" value="Unassembled WGS sequence"/>
</dbReference>
<dbReference type="EMBL" id="JAKOGI010000422">
    <property type="protein sequence ID" value="KAJ8435301.1"/>
    <property type="molecule type" value="Genomic_DNA"/>
</dbReference>
<reference evidence="1" key="1">
    <citation type="submission" date="2022-04" db="EMBL/GenBank/DDBJ databases">
        <title>Carnegiea gigantea Genome sequencing and assembly v2.</title>
        <authorList>
            <person name="Copetti D."/>
            <person name="Sanderson M.J."/>
            <person name="Burquez A."/>
            <person name="Wojciechowski M.F."/>
        </authorList>
    </citation>
    <scope>NUCLEOTIDE SEQUENCE</scope>
    <source>
        <strain evidence="1">SGP5-SGP5p</strain>
        <tissue evidence="1">Aerial part</tissue>
    </source>
</reference>